<organism evidence="3 4">
    <name type="scientific">Bradyrhizobium lablabi</name>
    <dbReference type="NCBI Taxonomy" id="722472"/>
    <lineage>
        <taxon>Bacteria</taxon>
        <taxon>Pseudomonadati</taxon>
        <taxon>Pseudomonadota</taxon>
        <taxon>Alphaproteobacteria</taxon>
        <taxon>Hyphomicrobiales</taxon>
        <taxon>Nitrobacteraceae</taxon>
        <taxon>Bradyrhizobium</taxon>
    </lineage>
</organism>
<feature type="chain" id="PRO_5030031521" evidence="2">
    <location>
        <begin position="27"/>
        <end position="341"/>
    </location>
</feature>
<evidence type="ECO:0000256" key="1">
    <source>
        <dbReference type="ARBA" id="ARBA00022729"/>
    </source>
</evidence>
<evidence type="ECO:0000313" key="3">
    <source>
        <dbReference type="EMBL" id="SEC75114.1"/>
    </source>
</evidence>
<dbReference type="PANTHER" id="PTHR33376">
    <property type="match status" value="1"/>
</dbReference>
<dbReference type="InterPro" id="IPR038404">
    <property type="entry name" value="TRAP_DctP_sf"/>
</dbReference>
<dbReference type="Gene3D" id="3.40.190.170">
    <property type="entry name" value="Bacterial extracellular solute-binding protein, family 7"/>
    <property type="match status" value="1"/>
</dbReference>
<accession>A0A1M6W219</accession>
<feature type="signal peptide" evidence="2">
    <location>
        <begin position="1"/>
        <end position="26"/>
    </location>
</feature>
<dbReference type="Proteomes" id="UP000183208">
    <property type="component" value="Unassembled WGS sequence"/>
</dbReference>
<dbReference type="EMBL" id="FNTI01000001">
    <property type="protein sequence ID" value="SEC75114.1"/>
    <property type="molecule type" value="Genomic_DNA"/>
</dbReference>
<dbReference type="NCBIfam" id="NF037995">
    <property type="entry name" value="TRAP_S1"/>
    <property type="match status" value="1"/>
</dbReference>
<dbReference type="InterPro" id="IPR018389">
    <property type="entry name" value="DctP_fam"/>
</dbReference>
<sequence>MRKLSGIVAALWVAPLAIGSIAPSHAADPLTLRVADSFPGGHYISEQVTKWYMDRVAKETGNKIAFQYYPSEQLGKAKDLLSLTQTGVVDIGYVAPSFVTDKLPLSVVAELPLRFSTSCEGTAAFYKLATDGIIAKRELEPAGVRLLFTIVLPPYQIFLRSATFPGIDALKGLKIRTSGKAKELAVQKLGAVSLQIASPDVYQSLSRGTIDGMLFPYSSIFSYDVQDLIKSASVGANFGSFVVTYVISEKRWKTLPPDVQEAMQRVGRETTERGCEISQRNELQDQEKLKARGVLEVDFSPADKARIQAQMVDVSKEWAKELDGRGKPGSEVLAAFESALK</sequence>
<dbReference type="PANTHER" id="PTHR33376:SF15">
    <property type="entry name" value="BLL6794 PROTEIN"/>
    <property type="match status" value="1"/>
</dbReference>
<dbReference type="GO" id="GO:0055085">
    <property type="term" value="P:transmembrane transport"/>
    <property type="evidence" value="ECO:0007669"/>
    <property type="project" value="InterPro"/>
</dbReference>
<reference evidence="3 4" key="1">
    <citation type="submission" date="2016-10" db="EMBL/GenBank/DDBJ databases">
        <authorList>
            <person name="de Groot N.N."/>
        </authorList>
    </citation>
    <scope>NUCLEOTIDE SEQUENCE [LARGE SCALE GENOMIC DNA]</scope>
    <source>
        <strain evidence="3 4">GAS522</strain>
    </source>
</reference>
<dbReference type="AlphaFoldDB" id="A0A1M6W219"/>
<dbReference type="RefSeq" id="WP_074818682.1">
    <property type="nucleotide sequence ID" value="NZ_FNTI01000001.1"/>
</dbReference>
<name>A0A1M6W219_9BRAD</name>
<protein>
    <submittedName>
        <fullName evidence="3">TRAP-type C4-dicarboxylate transport system, substrate-binding protein</fullName>
    </submittedName>
</protein>
<evidence type="ECO:0000256" key="2">
    <source>
        <dbReference type="SAM" id="SignalP"/>
    </source>
</evidence>
<dbReference type="CDD" id="cd13601">
    <property type="entry name" value="PBP2_TRAP_DctP1_3_4_like"/>
    <property type="match status" value="1"/>
</dbReference>
<evidence type="ECO:0000313" key="4">
    <source>
        <dbReference type="Proteomes" id="UP000183208"/>
    </source>
</evidence>
<proteinExistence type="predicted"/>
<dbReference type="OrthoDB" id="7822595at2"/>
<keyword evidence="1 2" id="KW-0732">Signal</keyword>
<gene>
    <name evidence="3" type="ORF">SAMN05444171_2176</name>
</gene>
<dbReference type="Pfam" id="PF03480">
    <property type="entry name" value="DctP"/>
    <property type="match status" value="1"/>
</dbReference>